<dbReference type="Pfam" id="PF07485">
    <property type="entry name" value="DUF1529"/>
    <property type="match status" value="1"/>
</dbReference>
<dbReference type="RefSeq" id="WP_137030649.1">
    <property type="nucleotide sequence ID" value="NZ_SZNK01000001.1"/>
</dbReference>
<dbReference type="OrthoDB" id="4687120at2"/>
<keyword evidence="2" id="KW-1185">Reference proteome</keyword>
<evidence type="ECO:0000313" key="2">
    <source>
        <dbReference type="Proteomes" id="UP000307841"/>
    </source>
</evidence>
<comment type="caution">
    <text evidence="1">The sequence shown here is derived from an EMBL/GenBank/DDBJ whole genome shotgun (WGS) entry which is preliminary data.</text>
</comment>
<organism evidence="1 2">
    <name type="scientific">Brevibacillus antibioticus</name>
    <dbReference type="NCBI Taxonomy" id="2570228"/>
    <lineage>
        <taxon>Bacteria</taxon>
        <taxon>Bacillati</taxon>
        <taxon>Bacillota</taxon>
        <taxon>Bacilli</taxon>
        <taxon>Bacillales</taxon>
        <taxon>Paenibacillaceae</taxon>
        <taxon>Brevibacillus</taxon>
    </lineage>
</organism>
<dbReference type="AlphaFoldDB" id="A0A4U2YA98"/>
<protein>
    <submittedName>
        <fullName evidence="1">DUF1259 domain-containing protein</fullName>
    </submittedName>
</protein>
<name>A0A4U2YA98_9BACL</name>
<sequence length="130" mass="14623">MPKKVSLCEQFSRIIRGQAGFAGGKCVSTIHRNQIKATILGKRFRVTSSFSFESFNQKTGKALCLGRAAFLQKEVNPFIAAIRKQGIKVSSIHNEWLFDRPRLIYVNVEAVDKPLAFARKIRRALDAILS</sequence>
<dbReference type="Proteomes" id="UP000307841">
    <property type="component" value="Unassembled WGS sequence"/>
</dbReference>
<proteinExistence type="predicted"/>
<gene>
    <name evidence="1" type="ORF">E8L90_18040</name>
</gene>
<evidence type="ECO:0000313" key="1">
    <source>
        <dbReference type="EMBL" id="TKI57204.1"/>
    </source>
</evidence>
<dbReference type="InterPro" id="IPR011094">
    <property type="entry name" value="Uncharacterised_LppY/LpqO"/>
</dbReference>
<reference evidence="1 2" key="1">
    <citation type="submission" date="2019-04" db="EMBL/GenBank/DDBJ databases">
        <title>Whole genome sequencing of Brevibacillus sp. TGS2-1.</title>
        <authorList>
            <person name="Choi A."/>
        </authorList>
    </citation>
    <scope>NUCLEOTIDE SEQUENCE [LARGE SCALE GENOMIC DNA]</scope>
    <source>
        <strain evidence="1 2">TGS2-1</strain>
    </source>
</reference>
<accession>A0A4U2YA98</accession>
<dbReference type="EMBL" id="SZNK01000001">
    <property type="protein sequence ID" value="TKI57204.1"/>
    <property type="molecule type" value="Genomic_DNA"/>
</dbReference>